<sequence>MQRVGGVAVHRCLVGLAADIGYQLGVGIGEADALAAIAGIDRGFGLQVDHRLCIAVVCRTGLGQRYGVVVTILGRTGDAHLEREVHLSATGVLDRVAAAIDHWHRQLQLVFLARDDRTAAKRVTFGVVHGVRLRRYGIVAKHQLDRGRILQPRLHVRALLGVVDIQLGRQRGLGGLPGPLVARTAGGVQRAGHGQTARVGQHGFHAGRRVAGTHLGIIGQTPHGILGGAGEDDLIVVGSELAAVLDVHIEVAGTGTVAQLGDAAPGNGRCTVDVAKEGRTELAILVDTLGQLAVDRIGDHQRHTAQFVERRVEGVPAVTQQATDFATGSAVGDVHLGRTAIEHQIHARRVGRGGFHTQRLGGVAQHQGLAVLQADVVVALALHHVHADKLVQLAHRAITLVKQVIGLAIDSTELGDLLVEVGDGLGDVVHLFGHRPQTAIDVGVLLGELRRQRIETLGK</sequence>
<proteinExistence type="predicted"/>
<name>A0A2A2KBQ2_9BILA</name>
<organism evidence="1 2">
    <name type="scientific">Diploscapter pachys</name>
    <dbReference type="NCBI Taxonomy" id="2018661"/>
    <lineage>
        <taxon>Eukaryota</taxon>
        <taxon>Metazoa</taxon>
        <taxon>Ecdysozoa</taxon>
        <taxon>Nematoda</taxon>
        <taxon>Chromadorea</taxon>
        <taxon>Rhabditida</taxon>
        <taxon>Rhabditina</taxon>
        <taxon>Rhabditomorpha</taxon>
        <taxon>Rhabditoidea</taxon>
        <taxon>Rhabditidae</taxon>
        <taxon>Diploscapter</taxon>
    </lineage>
</organism>
<gene>
    <name evidence="1" type="ORF">WR25_11090</name>
</gene>
<dbReference type="Proteomes" id="UP000218231">
    <property type="component" value="Unassembled WGS sequence"/>
</dbReference>
<comment type="caution">
    <text evidence="1">The sequence shown here is derived from an EMBL/GenBank/DDBJ whole genome shotgun (WGS) entry which is preliminary data.</text>
</comment>
<dbReference type="AlphaFoldDB" id="A0A2A2KBQ2"/>
<evidence type="ECO:0000313" key="1">
    <source>
        <dbReference type="EMBL" id="PAV71436.1"/>
    </source>
</evidence>
<protein>
    <submittedName>
        <fullName evidence="1">Uncharacterized protein</fullName>
    </submittedName>
</protein>
<dbReference type="EMBL" id="LIAE01009032">
    <property type="protein sequence ID" value="PAV71436.1"/>
    <property type="molecule type" value="Genomic_DNA"/>
</dbReference>
<reference evidence="1 2" key="1">
    <citation type="journal article" date="2017" name="Curr. Biol.">
        <title>Genome architecture and evolution of a unichromosomal asexual nematode.</title>
        <authorList>
            <person name="Fradin H."/>
            <person name="Zegar C."/>
            <person name="Gutwein M."/>
            <person name="Lucas J."/>
            <person name="Kovtun M."/>
            <person name="Corcoran D."/>
            <person name="Baugh L.R."/>
            <person name="Kiontke K."/>
            <person name="Gunsalus K."/>
            <person name="Fitch D.H."/>
            <person name="Piano F."/>
        </authorList>
    </citation>
    <scope>NUCLEOTIDE SEQUENCE [LARGE SCALE GENOMIC DNA]</scope>
    <source>
        <strain evidence="1">PF1309</strain>
    </source>
</reference>
<accession>A0A2A2KBQ2</accession>
<evidence type="ECO:0000313" key="2">
    <source>
        <dbReference type="Proteomes" id="UP000218231"/>
    </source>
</evidence>
<keyword evidence="2" id="KW-1185">Reference proteome</keyword>